<dbReference type="EMBL" id="BRZI01000007">
    <property type="protein sequence ID" value="GLD29669.1"/>
    <property type="molecule type" value="Genomic_DNA"/>
</dbReference>
<gene>
    <name evidence="8" type="ORF">Mkiyose1413_15520</name>
    <name evidence="7" type="ORF">SRL2020028_51310</name>
</gene>
<dbReference type="SUPFAM" id="SSF53335">
    <property type="entry name" value="S-adenosyl-L-methionine-dependent methyltransferases"/>
    <property type="match status" value="1"/>
</dbReference>
<comment type="function">
    <text evidence="1 6">Exhibits S-adenosyl-L-methionine-dependent methyltransferase activity.</text>
</comment>
<evidence type="ECO:0000256" key="6">
    <source>
        <dbReference type="RuleBase" id="RU362030"/>
    </source>
</evidence>
<dbReference type="EMBL" id="BRXE01000103">
    <property type="protein sequence ID" value="GLB85875.1"/>
    <property type="molecule type" value="Genomic_DNA"/>
</dbReference>
<evidence type="ECO:0000256" key="5">
    <source>
        <dbReference type="ARBA" id="ARBA00022691"/>
    </source>
</evidence>
<dbReference type="Proteomes" id="UP001165663">
    <property type="component" value="Unassembled WGS sequence"/>
</dbReference>
<dbReference type="Proteomes" id="UP001064782">
    <property type="component" value="Unassembled WGS sequence"/>
</dbReference>
<proteinExistence type="inferred from homology"/>
<comment type="similarity">
    <text evidence="2 6">Belongs to the UPF0677 family.</text>
</comment>
<evidence type="ECO:0000256" key="2">
    <source>
        <dbReference type="ARBA" id="ARBA00008138"/>
    </source>
</evidence>
<evidence type="ECO:0000313" key="9">
    <source>
        <dbReference type="Proteomes" id="UP001064782"/>
    </source>
</evidence>
<reference evidence="8" key="1">
    <citation type="submission" date="2022-08" db="EMBL/GenBank/DDBJ databases">
        <title>Mycobacterium kiyosense sp. nov., scotochromogenic slow-glowing species isolated from respiratory specimens.</title>
        <authorList>
            <person name="Fukano H."/>
            <person name="Kazumi Y."/>
            <person name="Sakagami N."/>
            <person name="Ato M."/>
            <person name="Mitarai S."/>
            <person name="Hoshino Y."/>
        </authorList>
    </citation>
    <scope>NUCLEOTIDE SEQUENCE</scope>
    <source>
        <strain evidence="8">1413</strain>
        <strain evidence="7">SRL2020-028</strain>
    </source>
</reference>
<dbReference type="PANTHER" id="PTHR43619">
    <property type="entry name" value="S-ADENOSYL-L-METHIONINE-DEPENDENT METHYLTRANSFERASE YKTD-RELATED"/>
    <property type="match status" value="1"/>
</dbReference>
<dbReference type="InterPro" id="IPR011610">
    <property type="entry name" value="SAM_mthyl_Trfase_ML2640-like"/>
</dbReference>
<accession>A0A9P3UWF6</accession>
<dbReference type="GO" id="GO:0008168">
    <property type="term" value="F:methyltransferase activity"/>
    <property type="evidence" value="ECO:0007669"/>
    <property type="project" value="UniProtKB-UniRule"/>
</dbReference>
<comment type="caution">
    <text evidence="8">The sequence shown here is derived from an EMBL/GenBank/DDBJ whole genome shotgun (WGS) entry which is preliminary data.</text>
</comment>
<keyword evidence="5 6" id="KW-0949">S-adenosyl-L-methionine</keyword>
<name>A0A9P3UWF6_9MYCO</name>
<dbReference type="RefSeq" id="WP_236981035.1">
    <property type="nucleotide sequence ID" value="NZ_BRXE01000103.1"/>
</dbReference>
<dbReference type="EC" id="2.1.1.-" evidence="6"/>
<dbReference type="Pfam" id="PF04072">
    <property type="entry name" value="LCM"/>
    <property type="match status" value="1"/>
</dbReference>
<evidence type="ECO:0000256" key="1">
    <source>
        <dbReference type="ARBA" id="ARBA00003907"/>
    </source>
</evidence>
<sequence>MARSDGDSWEITESVGATALGVAAGRAAETESENPLISDPFARVFLDAAGDGVWNWFATVELPDEVLEAEPQLPQQMQSMVDYMACRTAFFDGFFLDAARAGVHQAVILAAGLDSRAWRLPWPDGVTVYELDQAKVLDFKVSTLADHPSGGAAAPSCHRVGVAVDLREDWPAALRQAGFDASAPSAWSVEGLLPYLPAAAHELLFERIHALAAAGSRIAVEAPGPDWMDPDLLARRQERMQRLRELIAEADPDREMPATQELWYFEEREDVGAWLSRHGWNANVTPADELMAGYGRGVPDGVEDTTPRTLFVSAVRS</sequence>
<evidence type="ECO:0000313" key="7">
    <source>
        <dbReference type="EMBL" id="GLB85875.1"/>
    </source>
</evidence>
<evidence type="ECO:0000313" key="8">
    <source>
        <dbReference type="EMBL" id="GLD29669.1"/>
    </source>
</evidence>
<dbReference type="InterPro" id="IPR029063">
    <property type="entry name" value="SAM-dependent_MTases_sf"/>
</dbReference>
<dbReference type="InterPro" id="IPR007213">
    <property type="entry name" value="Ppm1/Ppm2/Tcmp"/>
</dbReference>
<dbReference type="PANTHER" id="PTHR43619:SF2">
    <property type="entry name" value="S-ADENOSYL-L-METHIONINE-DEPENDENT METHYLTRANSFERASES SUPERFAMILY PROTEIN"/>
    <property type="match status" value="1"/>
</dbReference>
<dbReference type="NCBIfam" id="TIGR00027">
    <property type="entry name" value="mthyl_TIGR00027"/>
    <property type="match status" value="1"/>
</dbReference>
<dbReference type="GeneID" id="83629602"/>
<dbReference type="Gene3D" id="3.40.50.150">
    <property type="entry name" value="Vaccinia Virus protein VP39"/>
    <property type="match status" value="1"/>
</dbReference>
<dbReference type="AlphaFoldDB" id="A0A9P3UWF6"/>
<evidence type="ECO:0000256" key="3">
    <source>
        <dbReference type="ARBA" id="ARBA00022603"/>
    </source>
</evidence>
<keyword evidence="4" id="KW-0808">Transferase</keyword>
<evidence type="ECO:0000256" key="4">
    <source>
        <dbReference type="ARBA" id="ARBA00022679"/>
    </source>
</evidence>
<keyword evidence="3 6" id="KW-0489">Methyltransferase</keyword>
<organism evidence="8 9">
    <name type="scientific">Mycobacterium kiyosense</name>
    <dbReference type="NCBI Taxonomy" id="2871094"/>
    <lineage>
        <taxon>Bacteria</taxon>
        <taxon>Bacillati</taxon>
        <taxon>Actinomycetota</taxon>
        <taxon>Actinomycetes</taxon>
        <taxon>Mycobacteriales</taxon>
        <taxon>Mycobacteriaceae</taxon>
        <taxon>Mycobacterium</taxon>
    </lineage>
</organism>
<protein>
    <recommendedName>
        <fullName evidence="6">S-adenosyl-L-methionine-dependent methyltransferase</fullName>
        <ecNumber evidence="6">2.1.1.-</ecNumber>
    </recommendedName>
</protein>
<keyword evidence="9" id="KW-1185">Reference proteome</keyword>
<dbReference type="GO" id="GO:0032259">
    <property type="term" value="P:methylation"/>
    <property type="evidence" value="ECO:0007669"/>
    <property type="project" value="UniProtKB-KW"/>
</dbReference>